<dbReference type="RefSeq" id="WP_353931937.1">
    <property type="nucleotide sequence ID" value="NZ_CP150886.1"/>
</dbReference>
<protein>
    <submittedName>
        <fullName evidence="2">Uncharacterized protein</fullName>
    </submittedName>
</protein>
<sequence>MDKNDLQLMATKLNLQDDDLSKLCDHQKISTTAEIVNDISHNDLLDLPIKTKADTELERRLREIKFQQELRKDWILFLVKDVIVYSATVIFIFIFVSFYLFNIIFPG</sequence>
<evidence type="ECO:0000313" key="2">
    <source>
        <dbReference type="EMBL" id="WZB89032.1"/>
    </source>
</evidence>
<dbReference type="Proteomes" id="UP001483337">
    <property type="component" value="Chromosome"/>
</dbReference>
<evidence type="ECO:0000313" key="3">
    <source>
        <dbReference type="Proteomes" id="UP001483337"/>
    </source>
</evidence>
<keyword evidence="1" id="KW-1133">Transmembrane helix</keyword>
<organism evidence="2 3">
    <name type="scientific">Okeanomitos corallinicola TIOX110</name>
    <dbReference type="NCBI Taxonomy" id="3133117"/>
    <lineage>
        <taxon>Bacteria</taxon>
        <taxon>Bacillati</taxon>
        <taxon>Cyanobacteriota</taxon>
        <taxon>Cyanophyceae</taxon>
        <taxon>Nostocales</taxon>
        <taxon>Aphanizomenonaceae</taxon>
        <taxon>Okeanomitos</taxon>
    </lineage>
</organism>
<accession>A0ABZ2UVP8</accession>
<proteinExistence type="predicted"/>
<feature type="transmembrane region" description="Helical" evidence="1">
    <location>
        <begin position="82"/>
        <end position="105"/>
    </location>
</feature>
<gene>
    <name evidence="2" type="ORF">WJM97_04955</name>
</gene>
<reference evidence="2 3" key="1">
    <citation type="submission" date="2024-04" db="EMBL/GenBank/DDBJ databases">
        <title>Okeanomitos corallinicola gen. &amp; sp. nov. (Nostocales, Cyanobacteria), a new toxic marine heterocyst-forming cyanobacterium from a coral reef.</title>
        <authorList>
            <person name="Li H."/>
            <person name="Li R."/>
            <person name="Kang J."/>
            <person name="Hii K.S."/>
            <person name="Mohamed H.F."/>
            <person name="Xu X."/>
            <person name="Luo Z."/>
        </authorList>
    </citation>
    <scope>NUCLEOTIDE SEQUENCE [LARGE SCALE GENOMIC DNA]</scope>
    <source>
        <strain evidence="2 3">TIOX110</strain>
    </source>
</reference>
<keyword evidence="3" id="KW-1185">Reference proteome</keyword>
<name>A0ABZ2UVP8_9CYAN</name>
<dbReference type="EMBL" id="CP150886">
    <property type="protein sequence ID" value="WZB89032.1"/>
    <property type="molecule type" value="Genomic_DNA"/>
</dbReference>
<keyword evidence="1" id="KW-0472">Membrane</keyword>
<evidence type="ECO:0000256" key="1">
    <source>
        <dbReference type="SAM" id="Phobius"/>
    </source>
</evidence>
<keyword evidence="1" id="KW-0812">Transmembrane</keyword>